<dbReference type="InterPro" id="IPR017996">
    <property type="entry name" value="MRJP/yellow-related"/>
</dbReference>
<dbReference type="Pfam" id="PF03022">
    <property type="entry name" value="MRJP"/>
    <property type="match status" value="1"/>
</dbReference>
<dbReference type="SUPFAM" id="SSF101898">
    <property type="entry name" value="NHL repeat"/>
    <property type="match status" value="1"/>
</dbReference>
<evidence type="ECO:0000256" key="1">
    <source>
        <dbReference type="ARBA" id="ARBA00004613"/>
    </source>
</evidence>
<sequence length="383" mass="41053">MKLTSSAFLIATTFLTAWTPADAQQENRQLELVATFFDAMPTGVTVTSDSRIFVNYPRWGDDVPFTVAELIDGKAVAYPDAAFNRPDEDHPASSLLSVQSVVVGPEGRLWILDTGAPAFSAPVKGAPKLVAVDLETNRIVKTVVFPDEVILPTTYVNDMRFDMTKGAEGVAYVTDSSLSGPGAIIVIDLATGKATRRLNGDASTAPEPGFVAKIDGIPLENTPPDGPSAPVHIASDGIAISPDGKTLYFSPLTSRHLFSVPTAALNDENVAEETLSGKVRDLGLKGASDGLESDDDGRVYGGDYENHSIRVLEDGSWSTISQSDEIQWPDTLSVAADGYLYFTANQLNRQAGFNNGEDLRVKPYKLFRIAIDGGPVILNKTEE</sequence>
<dbReference type="RefSeq" id="WP_244464830.1">
    <property type="nucleotide sequence ID" value="NZ_CP010803.1"/>
</dbReference>
<evidence type="ECO:0000313" key="4">
    <source>
        <dbReference type="EMBL" id="AJY48080.1"/>
    </source>
</evidence>
<dbReference type="GO" id="GO:0005576">
    <property type="term" value="C:extracellular region"/>
    <property type="evidence" value="ECO:0007669"/>
    <property type="project" value="UniProtKB-SubCell"/>
</dbReference>
<evidence type="ECO:0000256" key="2">
    <source>
        <dbReference type="ARBA" id="ARBA00022525"/>
    </source>
</evidence>
<dbReference type="KEGG" id="mey:TM49_09460"/>
<dbReference type="Proteomes" id="UP000032611">
    <property type="component" value="Chromosome"/>
</dbReference>
<dbReference type="PANTHER" id="PTHR10009:SF18">
    <property type="entry name" value="PROTEIN YELLOW-LIKE PROTEIN"/>
    <property type="match status" value="1"/>
</dbReference>
<dbReference type="AlphaFoldDB" id="A0A0D5LVT7"/>
<dbReference type="HOGENOM" id="CLU_031076_0_3_5"/>
<feature type="signal peptide" evidence="3">
    <location>
        <begin position="1"/>
        <end position="23"/>
    </location>
</feature>
<proteinExistence type="predicted"/>
<organism evidence="4 5">
    <name type="scientific">Martelella endophytica</name>
    <dbReference type="NCBI Taxonomy" id="1486262"/>
    <lineage>
        <taxon>Bacteria</taxon>
        <taxon>Pseudomonadati</taxon>
        <taxon>Pseudomonadota</taxon>
        <taxon>Alphaproteobacteria</taxon>
        <taxon>Hyphomicrobiales</taxon>
        <taxon>Aurantimonadaceae</taxon>
        <taxon>Martelella</taxon>
    </lineage>
</organism>
<dbReference type="EMBL" id="CP010803">
    <property type="protein sequence ID" value="AJY48080.1"/>
    <property type="molecule type" value="Genomic_DNA"/>
</dbReference>
<dbReference type="PATRIC" id="fig|1486262.3.peg.1959"/>
<keyword evidence="5" id="KW-1185">Reference proteome</keyword>
<dbReference type="Gene3D" id="2.120.10.30">
    <property type="entry name" value="TolB, C-terminal domain"/>
    <property type="match status" value="1"/>
</dbReference>
<keyword evidence="2" id="KW-0964">Secreted</keyword>
<comment type="subcellular location">
    <subcellularLocation>
        <location evidence="1">Secreted</location>
    </subcellularLocation>
</comment>
<evidence type="ECO:0000256" key="3">
    <source>
        <dbReference type="SAM" id="SignalP"/>
    </source>
</evidence>
<evidence type="ECO:0000313" key="5">
    <source>
        <dbReference type="Proteomes" id="UP000032611"/>
    </source>
</evidence>
<accession>A0A0D5LVT7</accession>
<dbReference type="STRING" id="1486262.TM49_09460"/>
<gene>
    <name evidence="4" type="ORF">TM49_09460</name>
</gene>
<keyword evidence="3" id="KW-0732">Signal</keyword>
<dbReference type="PANTHER" id="PTHR10009">
    <property type="entry name" value="PROTEIN YELLOW-RELATED"/>
    <property type="match status" value="1"/>
</dbReference>
<protein>
    <submittedName>
        <fullName evidence="4">Gluconolaconase</fullName>
    </submittedName>
</protein>
<feature type="chain" id="PRO_5002295547" evidence="3">
    <location>
        <begin position="24"/>
        <end position="383"/>
    </location>
</feature>
<dbReference type="InterPro" id="IPR011042">
    <property type="entry name" value="6-blade_b-propeller_TolB-like"/>
</dbReference>
<reference evidence="4 5" key="1">
    <citation type="journal article" date="2015" name="Genome Announc.">
        <title>Complete genome sequence of Martelella endophytica YC6887, which has antifungal activity associated with a halophyte.</title>
        <authorList>
            <person name="Khan A."/>
            <person name="Khan H."/>
            <person name="Chung E.J."/>
            <person name="Hossain M.T."/>
            <person name="Chung Y.R."/>
        </authorList>
    </citation>
    <scope>NUCLEOTIDE SEQUENCE [LARGE SCALE GENOMIC DNA]</scope>
    <source>
        <strain evidence="4">YC6887</strain>
    </source>
</reference>
<name>A0A0D5LVT7_MAREN</name>